<sequence>MKLVPLITEKSLRDAKLGRYTFRVESGARKPEIKKAIGEVFGVHVVSIQTSKIGGNQKRNTRGYKQKTLAEKRARVTLKEKESIDLFEEKKK</sequence>
<comment type="function">
    <text evidence="4">One of the early assembly proteins it binds 23S rRNA. One of the proteins that surrounds the polypeptide exit tunnel on the outside of the ribosome. Forms the main docking site for trigger factor binding to the ribosome.</text>
</comment>
<keyword evidence="2 4" id="KW-0689">Ribosomal protein</keyword>
<dbReference type="GO" id="GO:0006412">
    <property type="term" value="P:translation"/>
    <property type="evidence" value="ECO:0007669"/>
    <property type="project" value="UniProtKB-UniRule"/>
</dbReference>
<dbReference type="Proteomes" id="UP000177091">
    <property type="component" value="Unassembled WGS sequence"/>
</dbReference>
<evidence type="ECO:0000313" key="6">
    <source>
        <dbReference type="Proteomes" id="UP000177091"/>
    </source>
</evidence>
<evidence type="ECO:0000256" key="1">
    <source>
        <dbReference type="ARBA" id="ARBA00006700"/>
    </source>
</evidence>
<dbReference type="InterPro" id="IPR013025">
    <property type="entry name" value="Ribosomal_uL23-like"/>
</dbReference>
<comment type="caution">
    <text evidence="5">The sequence shown here is derived from an EMBL/GenBank/DDBJ whole genome shotgun (WGS) entry which is preliminary data.</text>
</comment>
<dbReference type="GO" id="GO:0003735">
    <property type="term" value="F:structural constituent of ribosome"/>
    <property type="evidence" value="ECO:0007669"/>
    <property type="project" value="InterPro"/>
</dbReference>
<proteinExistence type="inferred from homology"/>
<evidence type="ECO:0000313" key="5">
    <source>
        <dbReference type="EMBL" id="OGM04779.1"/>
    </source>
</evidence>
<keyword evidence="4" id="KW-0699">rRNA-binding</keyword>
<gene>
    <name evidence="4" type="primary">rplW</name>
    <name evidence="5" type="ORF">A2112_02485</name>
</gene>
<dbReference type="GO" id="GO:1990904">
    <property type="term" value="C:ribonucleoprotein complex"/>
    <property type="evidence" value="ECO:0007669"/>
    <property type="project" value="UniProtKB-KW"/>
</dbReference>
<comment type="similarity">
    <text evidence="1 4">Belongs to the universal ribosomal protein uL23 family.</text>
</comment>
<name>A0A1F7WQP4_9BACT</name>
<accession>A0A1F7WQP4</accession>
<reference evidence="5 6" key="1">
    <citation type="journal article" date="2016" name="Nat. Commun.">
        <title>Thousands of microbial genomes shed light on interconnected biogeochemical processes in an aquifer system.</title>
        <authorList>
            <person name="Anantharaman K."/>
            <person name="Brown C.T."/>
            <person name="Hug L.A."/>
            <person name="Sharon I."/>
            <person name="Castelle C.J."/>
            <person name="Probst A.J."/>
            <person name="Thomas B.C."/>
            <person name="Singh A."/>
            <person name="Wilkins M.J."/>
            <person name="Karaoz U."/>
            <person name="Brodie E.L."/>
            <person name="Williams K.H."/>
            <person name="Hubbard S.S."/>
            <person name="Banfield J.F."/>
        </authorList>
    </citation>
    <scope>NUCLEOTIDE SEQUENCE [LARGE SCALE GENOMIC DNA]</scope>
</reference>
<dbReference type="Pfam" id="PF00276">
    <property type="entry name" value="Ribosomal_L23"/>
    <property type="match status" value="1"/>
</dbReference>
<dbReference type="GO" id="GO:0005840">
    <property type="term" value="C:ribosome"/>
    <property type="evidence" value="ECO:0007669"/>
    <property type="project" value="UniProtKB-KW"/>
</dbReference>
<dbReference type="EMBL" id="MGFK01000006">
    <property type="protein sequence ID" value="OGM04779.1"/>
    <property type="molecule type" value="Genomic_DNA"/>
</dbReference>
<evidence type="ECO:0000256" key="3">
    <source>
        <dbReference type="ARBA" id="ARBA00023274"/>
    </source>
</evidence>
<dbReference type="Gene3D" id="3.30.70.330">
    <property type="match status" value="1"/>
</dbReference>
<dbReference type="SUPFAM" id="SSF54189">
    <property type="entry name" value="Ribosomal proteins S24e, L23 and L15e"/>
    <property type="match status" value="1"/>
</dbReference>
<dbReference type="HAMAP" id="MF_01369_B">
    <property type="entry name" value="Ribosomal_uL23_B"/>
    <property type="match status" value="1"/>
</dbReference>
<evidence type="ECO:0000256" key="2">
    <source>
        <dbReference type="ARBA" id="ARBA00022980"/>
    </source>
</evidence>
<protein>
    <recommendedName>
        <fullName evidence="4">Large ribosomal subunit protein uL23</fullName>
    </recommendedName>
</protein>
<evidence type="ECO:0000256" key="4">
    <source>
        <dbReference type="HAMAP-Rule" id="MF_01369"/>
    </source>
</evidence>
<dbReference type="AlphaFoldDB" id="A0A1F7WQP4"/>
<organism evidence="5 6">
    <name type="scientific">Candidatus Woesebacteria bacterium GWA1_42_12</name>
    <dbReference type="NCBI Taxonomy" id="1802472"/>
    <lineage>
        <taxon>Bacteria</taxon>
        <taxon>Candidatus Woeseibacteriota</taxon>
    </lineage>
</organism>
<keyword evidence="3 4" id="KW-0687">Ribonucleoprotein</keyword>
<dbReference type="InterPro" id="IPR012678">
    <property type="entry name" value="Ribosomal_uL23/eL15/eS24_sf"/>
</dbReference>
<dbReference type="InterPro" id="IPR012677">
    <property type="entry name" value="Nucleotide-bd_a/b_plait_sf"/>
</dbReference>
<keyword evidence="4" id="KW-0694">RNA-binding</keyword>
<comment type="subunit">
    <text evidence="4">Part of the 50S ribosomal subunit. Contacts protein L29, and trigger factor when it is bound to the ribosome.</text>
</comment>
<dbReference type="GO" id="GO:0019843">
    <property type="term" value="F:rRNA binding"/>
    <property type="evidence" value="ECO:0007669"/>
    <property type="project" value="UniProtKB-UniRule"/>
</dbReference>